<protein>
    <recommendedName>
        <fullName evidence="11">Olfactory receptor</fullName>
    </recommendedName>
</protein>
<dbReference type="EMBL" id="WNYA01002361">
    <property type="protein sequence ID" value="KAG8544345.1"/>
    <property type="molecule type" value="Genomic_DNA"/>
</dbReference>
<dbReference type="InterPro" id="IPR000725">
    <property type="entry name" value="Olfact_rcpt"/>
</dbReference>
<dbReference type="PROSITE" id="PS00237">
    <property type="entry name" value="G_PROTEIN_RECEP_F1_1"/>
    <property type="match status" value="1"/>
</dbReference>
<evidence type="ECO:0000313" key="14">
    <source>
        <dbReference type="Proteomes" id="UP000824782"/>
    </source>
</evidence>
<evidence type="ECO:0000256" key="10">
    <source>
        <dbReference type="RuleBase" id="RU000688"/>
    </source>
</evidence>
<dbReference type="InterPro" id="IPR000276">
    <property type="entry name" value="GPCR_Rhodpsn"/>
</dbReference>
<keyword evidence="6 10" id="KW-0297">G-protein coupled receptor</keyword>
<evidence type="ECO:0000256" key="9">
    <source>
        <dbReference type="ARBA" id="ARBA00023224"/>
    </source>
</evidence>
<dbReference type="CDD" id="cd13954">
    <property type="entry name" value="7tmA_OR"/>
    <property type="match status" value="1"/>
</dbReference>
<dbReference type="Pfam" id="PF13853">
    <property type="entry name" value="7tm_4"/>
    <property type="match status" value="1"/>
</dbReference>
<dbReference type="GO" id="GO:0004984">
    <property type="term" value="F:olfactory receptor activity"/>
    <property type="evidence" value="ECO:0007669"/>
    <property type="project" value="InterPro"/>
</dbReference>
<comment type="similarity">
    <text evidence="10">Belongs to the G-protein coupled receptor 1 family.</text>
</comment>
<evidence type="ECO:0000256" key="8">
    <source>
        <dbReference type="ARBA" id="ARBA00023170"/>
    </source>
</evidence>
<evidence type="ECO:0000256" key="3">
    <source>
        <dbReference type="ARBA" id="ARBA00022692"/>
    </source>
</evidence>
<feature type="non-terminal residue" evidence="13">
    <location>
        <position position="1"/>
    </location>
</feature>
<dbReference type="InterPro" id="IPR050516">
    <property type="entry name" value="Olfactory_GPCR"/>
</dbReference>
<dbReference type="PRINTS" id="PR00237">
    <property type="entry name" value="GPCRRHODOPSN"/>
</dbReference>
<organism evidence="13 14">
    <name type="scientific">Engystomops pustulosus</name>
    <name type="common">Tungara frog</name>
    <name type="synonym">Physalaemus pustulosus</name>
    <dbReference type="NCBI Taxonomy" id="76066"/>
    <lineage>
        <taxon>Eukaryota</taxon>
        <taxon>Metazoa</taxon>
        <taxon>Chordata</taxon>
        <taxon>Craniata</taxon>
        <taxon>Vertebrata</taxon>
        <taxon>Euteleostomi</taxon>
        <taxon>Amphibia</taxon>
        <taxon>Batrachia</taxon>
        <taxon>Anura</taxon>
        <taxon>Neobatrachia</taxon>
        <taxon>Hyloidea</taxon>
        <taxon>Leptodactylidae</taxon>
        <taxon>Leiuperinae</taxon>
        <taxon>Engystomops</taxon>
    </lineage>
</organism>
<feature type="transmembrane region" description="Helical" evidence="11">
    <location>
        <begin position="58"/>
        <end position="76"/>
    </location>
</feature>
<keyword evidence="7 11" id="KW-0472">Membrane</keyword>
<evidence type="ECO:0000256" key="11">
    <source>
        <dbReference type="RuleBase" id="RU363047"/>
    </source>
</evidence>
<dbReference type="Gene3D" id="1.20.1070.10">
    <property type="entry name" value="Rhodopsin 7-helix transmembrane proteins"/>
    <property type="match status" value="1"/>
</dbReference>
<keyword evidence="5 11" id="KW-1133">Transmembrane helix</keyword>
<dbReference type="GO" id="GO:0005886">
    <property type="term" value="C:plasma membrane"/>
    <property type="evidence" value="ECO:0007669"/>
    <property type="project" value="UniProtKB-SubCell"/>
</dbReference>
<dbReference type="SUPFAM" id="SSF81321">
    <property type="entry name" value="Family A G protein-coupled receptor-like"/>
    <property type="match status" value="1"/>
</dbReference>
<sequence>QELRNETVGAQFYISSFCVSESGRIVLLTSVLLGYFLILAGNFSIISLICLDSQLHTSMYFFLTNLSVLDILYVSTTLPKLVHISYTGDHSVSYKACITQLYMFLFFADTESFLLASMAIDRYVAICFPLHYSLIMNKRTSILLSLTAWFMAALNAMILTCFVWNLSFFGFVQVQNFFCDLKALLIASSSDTRFLKKFIVVDGIFIGSVPFLLILTSYTCIIRTILKIQSPTGRWKTFSSCSSHITIVILYYGSAMSLYMQYSQSQDAILSVIFVTLVPLLNPLVYSLRNKDILRAIKKV</sequence>
<evidence type="ECO:0000313" key="13">
    <source>
        <dbReference type="EMBL" id="KAG8544345.1"/>
    </source>
</evidence>
<dbReference type="PANTHER" id="PTHR26452">
    <property type="entry name" value="OLFACTORY RECEPTOR"/>
    <property type="match status" value="1"/>
</dbReference>
<feature type="transmembrane region" description="Helical" evidence="11">
    <location>
        <begin position="142"/>
        <end position="166"/>
    </location>
</feature>
<dbReference type="Proteomes" id="UP000824782">
    <property type="component" value="Unassembled WGS sequence"/>
</dbReference>
<keyword evidence="3 10" id="KW-0812">Transmembrane</keyword>
<evidence type="ECO:0000256" key="5">
    <source>
        <dbReference type="ARBA" id="ARBA00022989"/>
    </source>
</evidence>
<keyword evidence="11" id="KW-0716">Sensory transduction</keyword>
<evidence type="ECO:0000256" key="4">
    <source>
        <dbReference type="ARBA" id="ARBA00022725"/>
    </source>
</evidence>
<proteinExistence type="inferred from homology"/>
<feature type="domain" description="G-protein coupled receptors family 1 profile" evidence="12">
    <location>
        <begin position="41"/>
        <end position="286"/>
    </location>
</feature>
<dbReference type="PROSITE" id="PS50262">
    <property type="entry name" value="G_PROTEIN_RECEP_F1_2"/>
    <property type="match status" value="1"/>
</dbReference>
<dbReference type="GO" id="GO:0004930">
    <property type="term" value="F:G protein-coupled receptor activity"/>
    <property type="evidence" value="ECO:0007669"/>
    <property type="project" value="UniProtKB-KW"/>
</dbReference>
<keyword evidence="9 10" id="KW-0807">Transducer</keyword>
<feature type="transmembrane region" description="Helical" evidence="11">
    <location>
        <begin position="25"/>
        <end position="51"/>
    </location>
</feature>
<evidence type="ECO:0000259" key="12">
    <source>
        <dbReference type="PROSITE" id="PS50262"/>
    </source>
</evidence>
<comment type="caution">
    <text evidence="13">The sequence shown here is derived from an EMBL/GenBank/DDBJ whole genome shotgun (WGS) entry which is preliminary data.</text>
</comment>
<feature type="non-terminal residue" evidence="13">
    <location>
        <position position="300"/>
    </location>
</feature>
<reference evidence="13" key="1">
    <citation type="thesis" date="2020" institute="ProQuest LLC" country="789 East Eisenhower Parkway, Ann Arbor, MI, USA">
        <title>Comparative Genomics and Chromosome Evolution.</title>
        <authorList>
            <person name="Mudd A.B."/>
        </authorList>
    </citation>
    <scope>NUCLEOTIDE SEQUENCE</scope>
    <source>
        <strain evidence="13">237g6f4</strain>
        <tissue evidence="13">Blood</tissue>
    </source>
</reference>
<evidence type="ECO:0000256" key="1">
    <source>
        <dbReference type="ARBA" id="ARBA00004651"/>
    </source>
</evidence>
<gene>
    <name evidence="13" type="ORF">GDO81_022647</name>
</gene>
<keyword evidence="8 10" id="KW-0675">Receptor</keyword>
<feature type="transmembrane region" description="Helical" evidence="11">
    <location>
        <begin position="242"/>
        <end position="262"/>
    </location>
</feature>
<feature type="transmembrane region" description="Helical" evidence="11">
    <location>
        <begin position="198"/>
        <end position="221"/>
    </location>
</feature>
<keyword evidence="14" id="KW-1185">Reference proteome</keyword>
<name>A0AAV6Z854_ENGPU</name>
<keyword evidence="4 11" id="KW-0552">Olfaction</keyword>
<dbReference type="PRINTS" id="PR00245">
    <property type="entry name" value="OLFACTORYR"/>
</dbReference>
<keyword evidence="2 11" id="KW-1003">Cell membrane</keyword>
<evidence type="ECO:0000256" key="2">
    <source>
        <dbReference type="ARBA" id="ARBA00022475"/>
    </source>
</evidence>
<evidence type="ECO:0000256" key="6">
    <source>
        <dbReference type="ARBA" id="ARBA00023040"/>
    </source>
</evidence>
<evidence type="ECO:0000256" key="7">
    <source>
        <dbReference type="ARBA" id="ARBA00023136"/>
    </source>
</evidence>
<dbReference type="InterPro" id="IPR017452">
    <property type="entry name" value="GPCR_Rhodpsn_7TM"/>
</dbReference>
<accession>A0AAV6Z854</accession>
<feature type="transmembrane region" description="Helical" evidence="11">
    <location>
        <begin position="113"/>
        <end position="135"/>
    </location>
</feature>
<feature type="transmembrane region" description="Helical" evidence="11">
    <location>
        <begin position="268"/>
        <end position="288"/>
    </location>
</feature>
<dbReference type="AlphaFoldDB" id="A0AAV6Z854"/>
<dbReference type="FunFam" id="1.20.1070.10:FF:000008">
    <property type="entry name" value="Olfactory receptor"/>
    <property type="match status" value="1"/>
</dbReference>
<comment type="subcellular location">
    <subcellularLocation>
        <location evidence="1 11">Cell membrane</location>
        <topology evidence="1 11">Multi-pass membrane protein</topology>
    </subcellularLocation>
</comment>